<protein>
    <submittedName>
        <fullName evidence="2">Uncharacterized protein</fullName>
    </submittedName>
</protein>
<organism evidence="2 3">
    <name type="scientific">Ruminiclostridium hungatei</name>
    <name type="common">Clostridium hungatei</name>
    <dbReference type="NCBI Taxonomy" id="48256"/>
    <lineage>
        <taxon>Bacteria</taxon>
        <taxon>Bacillati</taxon>
        <taxon>Bacillota</taxon>
        <taxon>Clostridia</taxon>
        <taxon>Eubacteriales</taxon>
        <taxon>Oscillospiraceae</taxon>
        <taxon>Ruminiclostridium</taxon>
    </lineage>
</organism>
<gene>
    <name evidence="2" type="ORF">CLHUN_25990</name>
</gene>
<evidence type="ECO:0000256" key="1">
    <source>
        <dbReference type="SAM" id="MobiDB-lite"/>
    </source>
</evidence>
<dbReference type="STRING" id="48256.CLHUN_25990"/>
<evidence type="ECO:0000313" key="3">
    <source>
        <dbReference type="Proteomes" id="UP000191554"/>
    </source>
</evidence>
<dbReference type="EMBL" id="MZGX01000017">
    <property type="protein sequence ID" value="OPX43452.1"/>
    <property type="molecule type" value="Genomic_DNA"/>
</dbReference>
<dbReference type="AlphaFoldDB" id="A0A1V4SHP6"/>
<reference evidence="2 3" key="1">
    <citation type="submission" date="2017-03" db="EMBL/GenBank/DDBJ databases">
        <title>Genome sequence of Clostridium hungatei DSM 14427.</title>
        <authorList>
            <person name="Poehlein A."/>
            <person name="Daniel R."/>
        </authorList>
    </citation>
    <scope>NUCLEOTIDE SEQUENCE [LARGE SCALE GENOMIC DNA]</scope>
    <source>
        <strain evidence="2 3">DSM 14427</strain>
    </source>
</reference>
<accession>A0A1V4SHP6</accession>
<evidence type="ECO:0000313" key="2">
    <source>
        <dbReference type="EMBL" id="OPX43452.1"/>
    </source>
</evidence>
<feature type="compositionally biased region" description="Polar residues" evidence="1">
    <location>
        <begin position="13"/>
        <end position="29"/>
    </location>
</feature>
<proteinExistence type="predicted"/>
<comment type="caution">
    <text evidence="2">The sequence shown here is derived from an EMBL/GenBank/DDBJ whole genome shotgun (WGS) entry which is preliminary data.</text>
</comment>
<dbReference type="Proteomes" id="UP000191554">
    <property type="component" value="Unassembled WGS sequence"/>
</dbReference>
<feature type="region of interest" description="Disordered" evidence="1">
    <location>
        <begin position="1"/>
        <end position="44"/>
    </location>
</feature>
<name>A0A1V4SHP6_RUMHU</name>
<sequence length="44" mass="4929">MYMRAPAQKKTEQASAKINSNSHKQNLKQGQPAKKTMSGVRIIE</sequence>
<keyword evidence="3" id="KW-1185">Reference proteome</keyword>